<accession>A0ABN2LTZ2</accession>
<evidence type="ECO:0000256" key="4">
    <source>
        <dbReference type="ARBA" id="ARBA00022679"/>
    </source>
</evidence>
<keyword evidence="10" id="KW-0472">Membrane</keyword>
<comment type="caution">
    <text evidence="13">The sequence shown here is derived from an EMBL/GenBank/DDBJ whole genome shotgun (WGS) entry which is preliminary data.</text>
</comment>
<feature type="domain" description="Glycosyl transferase family 51" evidence="12">
    <location>
        <begin position="88"/>
        <end position="252"/>
    </location>
</feature>
<comment type="catalytic activity">
    <reaction evidence="8">
        <text>[GlcNAc-(1-&gt;4)-Mur2Ac(oyl-L-Ala-gamma-D-Glu-L-Lys-D-Ala-D-Ala)](n)-di-trans,octa-cis-undecaprenyl diphosphate + beta-D-GlcNAc-(1-&gt;4)-Mur2Ac(oyl-L-Ala-gamma-D-Glu-L-Lys-D-Ala-D-Ala)-di-trans,octa-cis-undecaprenyl diphosphate = [GlcNAc-(1-&gt;4)-Mur2Ac(oyl-L-Ala-gamma-D-Glu-L-Lys-D-Ala-D-Ala)](n+1)-di-trans,octa-cis-undecaprenyl diphosphate + di-trans,octa-cis-undecaprenyl diphosphate + H(+)</text>
        <dbReference type="Rhea" id="RHEA:23708"/>
        <dbReference type="Rhea" id="RHEA-COMP:9602"/>
        <dbReference type="Rhea" id="RHEA-COMP:9603"/>
        <dbReference type="ChEBI" id="CHEBI:15378"/>
        <dbReference type="ChEBI" id="CHEBI:58405"/>
        <dbReference type="ChEBI" id="CHEBI:60033"/>
        <dbReference type="ChEBI" id="CHEBI:78435"/>
        <dbReference type="EC" id="2.4.99.28"/>
    </reaction>
</comment>
<evidence type="ECO:0000256" key="7">
    <source>
        <dbReference type="ARBA" id="ARBA00034000"/>
    </source>
</evidence>
<dbReference type="Gene3D" id="3.40.710.10">
    <property type="entry name" value="DD-peptidase/beta-lactamase superfamily"/>
    <property type="match status" value="1"/>
</dbReference>
<dbReference type="InterPro" id="IPR036950">
    <property type="entry name" value="PBP_transglycosylase"/>
</dbReference>
<keyword evidence="14" id="KW-1185">Reference proteome</keyword>
<keyword evidence="2" id="KW-0645">Protease</keyword>
<evidence type="ECO:0000313" key="13">
    <source>
        <dbReference type="EMBL" id="GAA1799376.1"/>
    </source>
</evidence>
<sequence>METAESPDSAENPEAADTPAAAATPEPAATDGKPPRRRRRKLLLTFGVLVAILGLAAAAGAVYVSSVPTPNAITLRESTVVYYSDGKTVMARLGQQNRTIIDTTKLPPYVAWAVMSAEDRTFETNPGVDFKGLVRGVVGSNDGPGASTITMQYARIAADITGATGPDVAVMAWKFDDEYSKQQIMDMYLNTVYFGRGAYGIEAAAYAYFAKSAKSLTLPEAMVLAGVIKSPGDGAFDPSVNLDTAKDRWNFIRAGLSEAPLKKLPADETAKLTYPTVFVKWSPETPATGSGLDEPTGLIVQQVLAELRQLPEFKGKEPGFIENGGFKIVTTIDAAAEDIALSLADETRRGSLLYGQPKTLQAAVVAIEPGTGRVLAYYGGHNGMGADFASWYYDAQGEPTGYGAHPPGSTAHVYGLATALRNGISLKSYWSADKIKTFPASGRDATRPVRNRSSAACQPTCTLLEATKAQLTVPFFGLTEQLGAKNVIDMARNAGIRDMWSYTGDERKRVDLRDAGADLTTFGTEVGIGQYPVTVLDQANAMATFAQGVRAEAHFVKQVTKVGAVVHAEKLPDAGANRILSDNALNDLAYALKQPLPDGQDAALALGTWQYAASPVDNAHAWAVGYTRNLAVAVWTGNTGKEQPLRLKNGALIYGGTIPGPIFREFVVRATDALHLTHKPFGQPVFLGDQAAGNTPAPK</sequence>
<gene>
    <name evidence="13" type="ORF">GCM10009682_21240</name>
</gene>
<keyword evidence="5" id="KW-0378">Hydrolase</keyword>
<evidence type="ECO:0000256" key="5">
    <source>
        <dbReference type="ARBA" id="ARBA00022801"/>
    </source>
</evidence>
<protein>
    <submittedName>
        <fullName evidence="13">Transglycosylase domain-containing protein</fullName>
    </submittedName>
</protein>
<evidence type="ECO:0000256" key="1">
    <source>
        <dbReference type="ARBA" id="ARBA00022645"/>
    </source>
</evidence>
<keyword evidence="3" id="KW-0328">Glycosyltransferase</keyword>
<evidence type="ECO:0000256" key="2">
    <source>
        <dbReference type="ARBA" id="ARBA00022670"/>
    </source>
</evidence>
<feature type="domain" description="Penicillin-binding protein transpeptidase" evidence="11">
    <location>
        <begin position="363"/>
        <end position="629"/>
    </location>
</feature>
<evidence type="ECO:0000313" key="14">
    <source>
        <dbReference type="Proteomes" id="UP001500218"/>
    </source>
</evidence>
<dbReference type="PANTHER" id="PTHR32282">
    <property type="entry name" value="BINDING PROTEIN TRANSPEPTIDASE, PUTATIVE-RELATED"/>
    <property type="match status" value="1"/>
</dbReference>
<dbReference type="InterPro" id="IPR001264">
    <property type="entry name" value="Glyco_trans_51"/>
</dbReference>
<dbReference type="Pfam" id="PF00905">
    <property type="entry name" value="Transpeptidase"/>
    <property type="match status" value="1"/>
</dbReference>
<dbReference type="InterPro" id="IPR012338">
    <property type="entry name" value="Beta-lactam/transpept-like"/>
</dbReference>
<proteinExistence type="predicted"/>
<feature type="region of interest" description="Disordered" evidence="9">
    <location>
        <begin position="1"/>
        <end position="37"/>
    </location>
</feature>
<evidence type="ECO:0000256" key="8">
    <source>
        <dbReference type="ARBA" id="ARBA00049902"/>
    </source>
</evidence>
<keyword evidence="1" id="KW-0121">Carboxypeptidase</keyword>
<dbReference type="RefSeq" id="WP_344128914.1">
    <property type="nucleotide sequence ID" value="NZ_BAAALT010000053.1"/>
</dbReference>
<dbReference type="Gene3D" id="1.10.3810.10">
    <property type="entry name" value="Biosynthetic peptidoglycan transglycosylase-like"/>
    <property type="match status" value="1"/>
</dbReference>
<feature type="transmembrane region" description="Helical" evidence="10">
    <location>
        <begin position="42"/>
        <end position="64"/>
    </location>
</feature>
<dbReference type="Pfam" id="PF00912">
    <property type="entry name" value="Transgly"/>
    <property type="match status" value="1"/>
</dbReference>
<name>A0ABN2LTZ2_9ACTN</name>
<evidence type="ECO:0000256" key="9">
    <source>
        <dbReference type="SAM" id="MobiDB-lite"/>
    </source>
</evidence>
<dbReference type="EMBL" id="BAAALT010000053">
    <property type="protein sequence ID" value="GAA1799376.1"/>
    <property type="molecule type" value="Genomic_DNA"/>
</dbReference>
<evidence type="ECO:0000256" key="3">
    <source>
        <dbReference type="ARBA" id="ARBA00022676"/>
    </source>
</evidence>
<dbReference type="PANTHER" id="PTHR32282:SF34">
    <property type="entry name" value="PENICILLIN-BINDING PROTEIN 1A"/>
    <property type="match status" value="1"/>
</dbReference>
<evidence type="ECO:0000259" key="11">
    <source>
        <dbReference type="Pfam" id="PF00905"/>
    </source>
</evidence>
<keyword evidence="10" id="KW-1133">Transmembrane helix</keyword>
<keyword evidence="4" id="KW-0808">Transferase</keyword>
<evidence type="ECO:0000259" key="12">
    <source>
        <dbReference type="Pfam" id="PF00912"/>
    </source>
</evidence>
<evidence type="ECO:0000256" key="6">
    <source>
        <dbReference type="ARBA" id="ARBA00023268"/>
    </source>
</evidence>
<dbReference type="InterPro" id="IPR001460">
    <property type="entry name" value="PCN-bd_Tpept"/>
</dbReference>
<reference evidence="13 14" key="1">
    <citation type="journal article" date="2019" name="Int. J. Syst. Evol. Microbiol.">
        <title>The Global Catalogue of Microorganisms (GCM) 10K type strain sequencing project: providing services to taxonomists for standard genome sequencing and annotation.</title>
        <authorList>
            <consortium name="The Broad Institute Genomics Platform"/>
            <consortium name="The Broad Institute Genome Sequencing Center for Infectious Disease"/>
            <person name="Wu L."/>
            <person name="Ma J."/>
        </authorList>
    </citation>
    <scope>NUCLEOTIDE SEQUENCE [LARGE SCALE GENOMIC DNA]</scope>
    <source>
        <strain evidence="13 14">JCM 13250</strain>
    </source>
</reference>
<keyword evidence="6" id="KW-0511">Multifunctional enzyme</keyword>
<keyword evidence="10" id="KW-0812">Transmembrane</keyword>
<organism evidence="13 14">
    <name type="scientific">Luedemannella flava</name>
    <dbReference type="NCBI Taxonomy" id="349316"/>
    <lineage>
        <taxon>Bacteria</taxon>
        <taxon>Bacillati</taxon>
        <taxon>Actinomycetota</taxon>
        <taxon>Actinomycetes</taxon>
        <taxon>Micromonosporales</taxon>
        <taxon>Micromonosporaceae</taxon>
        <taxon>Luedemannella</taxon>
    </lineage>
</organism>
<dbReference type="SUPFAM" id="SSF53955">
    <property type="entry name" value="Lysozyme-like"/>
    <property type="match status" value="1"/>
</dbReference>
<comment type="catalytic activity">
    <reaction evidence="7">
        <text>Preferential cleavage: (Ac)2-L-Lys-D-Ala-|-D-Ala. Also transpeptidation of peptidyl-alanyl moieties that are N-acyl substituents of D-alanine.</text>
        <dbReference type="EC" id="3.4.16.4"/>
    </reaction>
</comment>
<dbReference type="InterPro" id="IPR050396">
    <property type="entry name" value="Glycosyltr_51/Transpeptidase"/>
</dbReference>
<evidence type="ECO:0000256" key="10">
    <source>
        <dbReference type="SAM" id="Phobius"/>
    </source>
</evidence>
<dbReference type="InterPro" id="IPR023346">
    <property type="entry name" value="Lysozyme-like_dom_sf"/>
</dbReference>
<dbReference type="SUPFAM" id="SSF56601">
    <property type="entry name" value="beta-lactamase/transpeptidase-like"/>
    <property type="match status" value="1"/>
</dbReference>
<dbReference type="Proteomes" id="UP001500218">
    <property type="component" value="Unassembled WGS sequence"/>
</dbReference>
<feature type="compositionally biased region" description="Low complexity" evidence="9">
    <location>
        <begin position="10"/>
        <end position="30"/>
    </location>
</feature>